<dbReference type="InterPro" id="IPR001387">
    <property type="entry name" value="Cro/C1-type_HTH"/>
</dbReference>
<evidence type="ECO:0000313" key="3">
    <source>
        <dbReference type="Proteomes" id="UP001552502"/>
    </source>
</evidence>
<dbReference type="RefSeq" id="WP_199639813.1">
    <property type="nucleotide sequence ID" value="NZ_JBEGIE010000024.1"/>
</dbReference>
<dbReference type="PROSITE" id="PS50943">
    <property type="entry name" value="HTH_CROC1"/>
    <property type="match status" value="1"/>
</dbReference>
<dbReference type="SMART" id="SM00530">
    <property type="entry name" value="HTH_XRE"/>
    <property type="match status" value="1"/>
</dbReference>
<dbReference type="Pfam" id="PF01381">
    <property type="entry name" value="HTH_3"/>
    <property type="match status" value="1"/>
</dbReference>
<feature type="domain" description="HTH cro/C1-type" evidence="1">
    <location>
        <begin position="11"/>
        <end position="65"/>
    </location>
</feature>
<dbReference type="CDD" id="cd00093">
    <property type="entry name" value="HTH_XRE"/>
    <property type="match status" value="1"/>
</dbReference>
<comment type="caution">
    <text evidence="2">The sequence shown here is derived from an EMBL/GenBank/DDBJ whole genome shotgun (WGS) entry which is preliminary data.</text>
</comment>
<accession>A0ABV3IAP8</accession>
<reference evidence="2 3" key="1">
    <citation type="journal article" date="2023" name="Proc. Natl. Acad. Sci. U.S.A.">
        <title>Bacterial tolerance to host-exuded specialized metabolites structures the maize root microbiome.</title>
        <authorList>
            <person name="Thoenen L."/>
            <person name="Giroud C."/>
            <person name="Kreuzer M."/>
            <person name="Waelchli J."/>
            <person name="Gfeller V."/>
            <person name="Deslandes-Herold G."/>
            <person name="Mateo P."/>
            <person name="Robert C.A.M."/>
            <person name="Ahrens C.H."/>
            <person name="Rubio-Somoza I."/>
            <person name="Bruggmann R."/>
            <person name="Erb M."/>
            <person name="Schlaeppi K."/>
        </authorList>
    </citation>
    <scope>NUCLEOTIDE SEQUENCE [LARGE SCALE GENOMIC DNA]</scope>
    <source>
        <strain evidence="2 3">LBA1-1-1.1</strain>
    </source>
</reference>
<dbReference type="InterPro" id="IPR010982">
    <property type="entry name" value="Lambda_DNA-bd_dom_sf"/>
</dbReference>
<proteinExistence type="predicted"/>
<dbReference type="Gene3D" id="1.10.260.40">
    <property type="entry name" value="lambda repressor-like DNA-binding domains"/>
    <property type="match status" value="1"/>
</dbReference>
<dbReference type="EMBL" id="JBEGIE010000024">
    <property type="protein sequence ID" value="MEV4911344.1"/>
    <property type="molecule type" value="Genomic_DNA"/>
</dbReference>
<sequence>MVFKILVIENVEKIRKARRVTKTFIANKTGLSLQGYRHIVNKDVRLDVERLKKISGALNVPISIFFDDKLTESVIKEMESEFVK</sequence>
<organism evidence="2 3">
    <name type="scientific">Bacillus proteolyticus</name>
    <dbReference type="NCBI Taxonomy" id="2026192"/>
    <lineage>
        <taxon>Bacteria</taxon>
        <taxon>Bacillati</taxon>
        <taxon>Bacillota</taxon>
        <taxon>Bacilli</taxon>
        <taxon>Bacillales</taxon>
        <taxon>Bacillaceae</taxon>
        <taxon>Bacillus</taxon>
        <taxon>Bacillus cereus group</taxon>
    </lineage>
</organism>
<dbReference type="SUPFAM" id="SSF47413">
    <property type="entry name" value="lambda repressor-like DNA-binding domains"/>
    <property type="match status" value="1"/>
</dbReference>
<evidence type="ECO:0000259" key="1">
    <source>
        <dbReference type="PROSITE" id="PS50943"/>
    </source>
</evidence>
<gene>
    <name evidence="2" type="ORF">MRBLBA1_002057</name>
</gene>
<keyword evidence="3" id="KW-1185">Reference proteome</keyword>
<protein>
    <submittedName>
        <fullName evidence="2">Helix-turn-helix transcriptional regulator</fullName>
    </submittedName>
</protein>
<evidence type="ECO:0000313" key="2">
    <source>
        <dbReference type="EMBL" id="MEV4911344.1"/>
    </source>
</evidence>
<dbReference type="Proteomes" id="UP001552502">
    <property type="component" value="Unassembled WGS sequence"/>
</dbReference>
<name>A0ABV3IAP8_9BACI</name>